<proteinExistence type="predicted"/>
<name>A0A646HHJ5_9BACT</name>
<dbReference type="AlphaFoldDB" id="A0A646HHJ5"/>
<dbReference type="EMBL" id="VZBQ01000082">
    <property type="protein sequence ID" value="MQN89631.1"/>
    <property type="molecule type" value="Genomic_DNA"/>
</dbReference>
<protein>
    <submittedName>
        <fullName evidence="1">Uncharacterized protein</fullName>
    </submittedName>
</protein>
<organism evidence="1 2">
    <name type="scientific">Segatella copri</name>
    <dbReference type="NCBI Taxonomy" id="165179"/>
    <lineage>
        <taxon>Bacteria</taxon>
        <taxon>Pseudomonadati</taxon>
        <taxon>Bacteroidota</taxon>
        <taxon>Bacteroidia</taxon>
        <taxon>Bacteroidales</taxon>
        <taxon>Prevotellaceae</taxon>
        <taxon>Segatella</taxon>
    </lineage>
</organism>
<evidence type="ECO:0000313" key="1">
    <source>
        <dbReference type="EMBL" id="MQN89631.1"/>
    </source>
</evidence>
<dbReference type="RefSeq" id="WP_153113269.1">
    <property type="nucleotide sequence ID" value="NZ_VZAS01000092.1"/>
</dbReference>
<evidence type="ECO:0000313" key="2">
    <source>
        <dbReference type="Proteomes" id="UP000420635"/>
    </source>
</evidence>
<gene>
    <name evidence="1" type="ORF">F7D59_07155</name>
</gene>
<dbReference type="Proteomes" id="UP000420635">
    <property type="component" value="Unassembled WGS sequence"/>
</dbReference>
<comment type="caution">
    <text evidence="1">The sequence shown here is derived from an EMBL/GenBank/DDBJ whole genome shotgun (WGS) entry which is preliminary data.</text>
</comment>
<reference evidence="2" key="1">
    <citation type="submission" date="2019-09" db="EMBL/GenBank/DDBJ databases">
        <title>Distinct polysaccharide growth profiles of human intestinal Prevotella copri isolates.</title>
        <authorList>
            <person name="Fehlner-Peach H."/>
            <person name="Magnabosco C."/>
            <person name="Raghavan V."/>
            <person name="Scher J.U."/>
            <person name="Tett A."/>
            <person name="Cox L.M."/>
            <person name="Gottsegen C."/>
            <person name="Watters A."/>
            <person name="Wiltshire- Gordon J.D."/>
            <person name="Segata N."/>
            <person name="Bonneau R."/>
            <person name="Littman D.R."/>
        </authorList>
    </citation>
    <scope>NUCLEOTIDE SEQUENCE [LARGE SCALE GENOMIC DNA]</scope>
    <source>
        <strain evidence="2">iP54</strain>
    </source>
</reference>
<sequence length="194" mass="22098">MENNNTSKSIIGYYLYDDLSISYCLNKDKHAIGLIFDVDKTNGNVWVIALKDIDCIGVHTPNELPKTDADFEKPGYNRLEWTVAECRHWKKLLINVCGCCLEEIVDGFEEHCRGYSFDTDKANETLSKIGINIGENGYIYWTSTMESNGLAEVVGCGEIIEDPMPYTDDEIAECRMRFVGRLNIKELKIEDLTF</sequence>
<accession>A0A646HHJ5</accession>